<dbReference type="InterPro" id="IPR009967">
    <property type="entry name" value="Flagellum_FlbT"/>
</dbReference>
<evidence type="ECO:0000313" key="4">
    <source>
        <dbReference type="EMBL" id="SEG12688.1"/>
    </source>
</evidence>
<organism evidence="4 5">
    <name type="scientific">Bosea lathyri</name>
    <dbReference type="NCBI Taxonomy" id="1036778"/>
    <lineage>
        <taxon>Bacteria</taxon>
        <taxon>Pseudomonadati</taxon>
        <taxon>Pseudomonadota</taxon>
        <taxon>Alphaproteobacteria</taxon>
        <taxon>Hyphomicrobiales</taxon>
        <taxon>Boseaceae</taxon>
        <taxon>Bosea</taxon>
    </lineage>
</organism>
<proteinExistence type="predicted"/>
<evidence type="ECO:0000313" key="5">
    <source>
        <dbReference type="Proteomes" id="UP000236743"/>
    </source>
</evidence>
<dbReference type="GO" id="GO:0048027">
    <property type="term" value="F:mRNA 5'-UTR binding"/>
    <property type="evidence" value="ECO:0007669"/>
    <property type="project" value="InterPro"/>
</dbReference>
<keyword evidence="1" id="KW-0678">Repressor</keyword>
<evidence type="ECO:0000256" key="2">
    <source>
        <dbReference type="ARBA" id="ARBA00022795"/>
    </source>
</evidence>
<dbReference type="GO" id="GO:0006402">
    <property type="term" value="P:mRNA catabolic process"/>
    <property type="evidence" value="ECO:0007669"/>
    <property type="project" value="InterPro"/>
</dbReference>
<accession>A0A1H5XLS2</accession>
<keyword evidence="2" id="KW-1005">Bacterial flagellum biogenesis</keyword>
<reference evidence="4 5" key="1">
    <citation type="submission" date="2016-10" db="EMBL/GenBank/DDBJ databases">
        <authorList>
            <person name="de Groot N.N."/>
        </authorList>
    </citation>
    <scope>NUCLEOTIDE SEQUENCE [LARGE SCALE GENOMIC DNA]</scope>
    <source>
        <strain evidence="4 5">DSM 26656</strain>
    </source>
</reference>
<dbReference type="AlphaFoldDB" id="A0A1H5XLS2"/>
<dbReference type="GO" id="GO:1902209">
    <property type="term" value="P:negative regulation of bacterial-type flagellum assembly"/>
    <property type="evidence" value="ECO:0007669"/>
    <property type="project" value="InterPro"/>
</dbReference>
<dbReference type="GO" id="GO:0044781">
    <property type="term" value="P:bacterial-type flagellum organization"/>
    <property type="evidence" value="ECO:0007669"/>
    <property type="project" value="UniProtKB-KW"/>
</dbReference>
<gene>
    <name evidence="4" type="ORF">SAMN04488115_103299</name>
</gene>
<keyword evidence="4" id="KW-0282">Flagellum</keyword>
<dbReference type="Proteomes" id="UP000236743">
    <property type="component" value="Unassembled WGS sequence"/>
</dbReference>
<evidence type="ECO:0000256" key="3">
    <source>
        <dbReference type="ARBA" id="ARBA00022884"/>
    </source>
</evidence>
<dbReference type="Pfam" id="PF07378">
    <property type="entry name" value="FlbT"/>
    <property type="match status" value="1"/>
</dbReference>
<keyword evidence="3" id="KW-0694">RNA-binding</keyword>
<protein>
    <submittedName>
        <fullName evidence="4">Flagellar protein FlbT</fullName>
    </submittedName>
</protein>
<keyword evidence="5" id="KW-1185">Reference proteome</keyword>
<keyword evidence="4" id="KW-0969">Cilium</keyword>
<keyword evidence="4" id="KW-0966">Cell projection</keyword>
<sequence>MALKVELKPNERIIIGQVVIRNDEQRTRFFIEGEAPILREKDILTAASANSPAKKIYLVIQLMYLAQDPMHQHETYFELVRDFVQAAPSSLPFIHEINNCILSSDLYKALKAAKKLIAYEAELIENATRV</sequence>
<dbReference type="NCBIfam" id="NF009432">
    <property type="entry name" value="PRK12791.1"/>
    <property type="match status" value="1"/>
</dbReference>
<dbReference type="OrthoDB" id="8561314at2"/>
<name>A0A1H5XLS2_9HYPH</name>
<dbReference type="RefSeq" id="WP_103872138.1">
    <property type="nucleotide sequence ID" value="NZ_FNUY01000003.1"/>
</dbReference>
<dbReference type="EMBL" id="FNUY01000003">
    <property type="protein sequence ID" value="SEG12688.1"/>
    <property type="molecule type" value="Genomic_DNA"/>
</dbReference>
<evidence type="ECO:0000256" key="1">
    <source>
        <dbReference type="ARBA" id="ARBA00022491"/>
    </source>
</evidence>